<evidence type="ECO:0000313" key="3">
    <source>
        <dbReference type="Proteomes" id="UP001454036"/>
    </source>
</evidence>
<reference evidence="2 3" key="1">
    <citation type="submission" date="2024-01" db="EMBL/GenBank/DDBJ databases">
        <title>The complete chloroplast genome sequence of Lithospermum erythrorhizon: insights into the phylogenetic relationship among Boraginaceae species and the maternal lineages of purple gromwells.</title>
        <authorList>
            <person name="Okada T."/>
            <person name="Watanabe K."/>
        </authorList>
    </citation>
    <scope>NUCLEOTIDE SEQUENCE [LARGE SCALE GENOMIC DNA]</scope>
</reference>
<feature type="region of interest" description="Disordered" evidence="1">
    <location>
        <begin position="55"/>
        <end position="110"/>
    </location>
</feature>
<accession>A0AAV3S3U0</accession>
<evidence type="ECO:0000313" key="2">
    <source>
        <dbReference type="EMBL" id="GAA0187216.1"/>
    </source>
</evidence>
<dbReference type="Proteomes" id="UP001454036">
    <property type="component" value="Unassembled WGS sequence"/>
</dbReference>
<comment type="caution">
    <text evidence="2">The sequence shown here is derived from an EMBL/GenBank/DDBJ whole genome shotgun (WGS) entry which is preliminary data.</text>
</comment>
<feature type="compositionally biased region" description="Acidic residues" evidence="1">
    <location>
        <begin position="59"/>
        <end position="72"/>
    </location>
</feature>
<dbReference type="AlphaFoldDB" id="A0AAV3S3U0"/>
<feature type="compositionally biased region" description="Acidic residues" evidence="1">
    <location>
        <begin position="83"/>
        <end position="106"/>
    </location>
</feature>
<protein>
    <submittedName>
        <fullName evidence="2">Uncharacterized protein</fullName>
    </submittedName>
</protein>
<name>A0AAV3S3U0_LITER</name>
<keyword evidence="3" id="KW-1185">Reference proteome</keyword>
<evidence type="ECO:0000256" key="1">
    <source>
        <dbReference type="SAM" id="MobiDB-lite"/>
    </source>
</evidence>
<organism evidence="2 3">
    <name type="scientific">Lithospermum erythrorhizon</name>
    <name type="common">Purple gromwell</name>
    <name type="synonym">Lithospermum officinale var. erythrorhizon</name>
    <dbReference type="NCBI Taxonomy" id="34254"/>
    <lineage>
        <taxon>Eukaryota</taxon>
        <taxon>Viridiplantae</taxon>
        <taxon>Streptophyta</taxon>
        <taxon>Embryophyta</taxon>
        <taxon>Tracheophyta</taxon>
        <taxon>Spermatophyta</taxon>
        <taxon>Magnoliopsida</taxon>
        <taxon>eudicotyledons</taxon>
        <taxon>Gunneridae</taxon>
        <taxon>Pentapetalae</taxon>
        <taxon>asterids</taxon>
        <taxon>lamiids</taxon>
        <taxon>Boraginales</taxon>
        <taxon>Boraginaceae</taxon>
        <taxon>Boraginoideae</taxon>
        <taxon>Lithospermeae</taxon>
        <taxon>Lithospermum</taxon>
    </lineage>
</organism>
<proteinExistence type="predicted"/>
<gene>
    <name evidence="2" type="ORF">LIER_34504</name>
</gene>
<sequence length="267" mass="29671">MVLHYEQGSLTLQYVAIPFGIHCRVDVRIPNRKGNENDEIVNVNGKIVARYADTYSSADDNDDESLVDDESEGGILDQKIEQMDTDGDDEYSDDDDDGESPIDESGDVLSSSPNRYSWCLRSHKNKPRSTEAVEIFSVFIGQEKSKAVQIYGSIELLNGLDIEFGYIFKKDENDALGLSENVKSISIPDGSRVFDDCSSLEMKFDIKDVEGCLAIKGYGQHGGFAAIHYSIFSKAVRVTINVLLNLKTRSLDVNPKVSSFNSYSPCY</sequence>
<dbReference type="EMBL" id="BAABME010014486">
    <property type="protein sequence ID" value="GAA0187216.1"/>
    <property type="molecule type" value="Genomic_DNA"/>
</dbReference>